<dbReference type="EMBL" id="QAON01000008">
    <property type="protein sequence ID" value="PTQ89181.1"/>
    <property type="molecule type" value="Genomic_DNA"/>
</dbReference>
<evidence type="ECO:0000313" key="3">
    <source>
        <dbReference type="Proteomes" id="UP000244223"/>
    </source>
</evidence>
<name>A0A2T5IZ25_9GAMM</name>
<reference evidence="2 3" key="1">
    <citation type="submission" date="2018-04" db="EMBL/GenBank/DDBJ databases">
        <title>Genomic Encyclopedia of Archaeal and Bacterial Type Strains, Phase II (KMG-II): from individual species to whole genera.</title>
        <authorList>
            <person name="Goeker M."/>
        </authorList>
    </citation>
    <scope>NUCLEOTIDE SEQUENCE [LARGE SCALE GENOMIC DNA]</scope>
    <source>
        <strain evidence="2 3">DSM 5822</strain>
    </source>
</reference>
<dbReference type="OrthoDB" id="318536at2"/>
<organism evidence="2 3">
    <name type="scientific">Agitococcus lubricus</name>
    <dbReference type="NCBI Taxonomy" id="1077255"/>
    <lineage>
        <taxon>Bacteria</taxon>
        <taxon>Pseudomonadati</taxon>
        <taxon>Pseudomonadota</taxon>
        <taxon>Gammaproteobacteria</taxon>
        <taxon>Moraxellales</taxon>
        <taxon>Moraxellaceae</taxon>
        <taxon>Agitococcus</taxon>
    </lineage>
</organism>
<dbReference type="AlphaFoldDB" id="A0A2T5IZ25"/>
<evidence type="ECO:0000313" key="2">
    <source>
        <dbReference type="EMBL" id="PTQ89181.1"/>
    </source>
</evidence>
<feature type="signal peptide" evidence="1">
    <location>
        <begin position="1"/>
        <end position="20"/>
    </location>
</feature>
<sequence length="341" mass="38486">MSMRHIYRLALISAAILTTACSPNRFIGNKVVHNTVENVLPEVMKSDDITMVCHSNESFSPLMMSFARAGVDTNMILAFSYSGSSACIERQAAEKEFWSTQAEQQGWTDIAIDARIAQQLLNKEAGVRQVRAYQHAATYFQNQYRYEIGEGKCPAFKNDSEQLLLLVAATASLQALQNDVASGRLVDFDMAIPPKIGRAMSCLDNQKWWGEPLAVQASLRVILPKDAADEAQGWQQLQEATDIGLQTGVRLSHATYAVVAYAKDREDYLRDALKRYEAIPAQALSSQYRLFDEMAGLQIRRIADRLWLKHERRRAPTQNFSKFWDEKVAPSKELNNLLEEM</sequence>
<keyword evidence="3" id="KW-1185">Reference proteome</keyword>
<gene>
    <name evidence="2" type="ORF">C8N29_10862</name>
</gene>
<dbReference type="Proteomes" id="UP000244223">
    <property type="component" value="Unassembled WGS sequence"/>
</dbReference>
<protein>
    <submittedName>
        <fullName evidence="2">Uncharacterized protein</fullName>
    </submittedName>
</protein>
<feature type="chain" id="PRO_5031176471" evidence="1">
    <location>
        <begin position="21"/>
        <end position="341"/>
    </location>
</feature>
<dbReference type="PROSITE" id="PS51257">
    <property type="entry name" value="PROKAR_LIPOPROTEIN"/>
    <property type="match status" value="1"/>
</dbReference>
<evidence type="ECO:0000256" key="1">
    <source>
        <dbReference type="SAM" id="SignalP"/>
    </source>
</evidence>
<dbReference type="RefSeq" id="WP_107865823.1">
    <property type="nucleotide sequence ID" value="NZ_QAON01000008.1"/>
</dbReference>
<proteinExistence type="predicted"/>
<keyword evidence="1" id="KW-0732">Signal</keyword>
<accession>A0A2T5IZ25</accession>
<comment type="caution">
    <text evidence="2">The sequence shown here is derived from an EMBL/GenBank/DDBJ whole genome shotgun (WGS) entry which is preliminary data.</text>
</comment>